<reference evidence="11" key="1">
    <citation type="journal article" date="2015" name="Nature">
        <title>Complex archaea that bridge the gap between prokaryotes and eukaryotes.</title>
        <authorList>
            <person name="Spang A."/>
            <person name="Saw J.H."/>
            <person name="Jorgensen S.L."/>
            <person name="Zaremba-Niedzwiedzka K."/>
            <person name="Martijn J."/>
            <person name="Lind A.E."/>
            <person name="van Eijk R."/>
            <person name="Schleper C."/>
            <person name="Guy L."/>
            <person name="Ettema T.J."/>
        </authorList>
    </citation>
    <scope>NUCLEOTIDE SEQUENCE</scope>
</reference>
<protein>
    <recommendedName>
        <fullName evidence="9">Multidrug-efflux transporter</fullName>
    </recommendedName>
</protein>
<dbReference type="PANTHER" id="PTHR43298:SF2">
    <property type="entry name" value="FMN_FAD EXPORTER YEEO-RELATED"/>
    <property type="match status" value="1"/>
</dbReference>
<name>A0A0F9VBG0_9ZZZZ</name>
<feature type="transmembrane region" description="Helical" evidence="10">
    <location>
        <begin position="54"/>
        <end position="78"/>
    </location>
</feature>
<dbReference type="AlphaFoldDB" id="A0A0F9VBG0"/>
<gene>
    <name evidence="11" type="ORF">LCGC14_0104560</name>
</gene>
<dbReference type="GO" id="GO:0005886">
    <property type="term" value="C:plasma membrane"/>
    <property type="evidence" value="ECO:0007669"/>
    <property type="project" value="UniProtKB-SubCell"/>
</dbReference>
<evidence type="ECO:0000256" key="8">
    <source>
        <dbReference type="ARBA" id="ARBA00023136"/>
    </source>
</evidence>
<evidence type="ECO:0000256" key="7">
    <source>
        <dbReference type="ARBA" id="ARBA00023065"/>
    </source>
</evidence>
<feature type="transmembrane region" description="Helical" evidence="10">
    <location>
        <begin position="170"/>
        <end position="189"/>
    </location>
</feature>
<evidence type="ECO:0000256" key="10">
    <source>
        <dbReference type="SAM" id="Phobius"/>
    </source>
</evidence>
<keyword evidence="4" id="KW-1003">Cell membrane</keyword>
<evidence type="ECO:0000256" key="2">
    <source>
        <dbReference type="ARBA" id="ARBA00022448"/>
    </source>
</evidence>
<keyword evidence="2" id="KW-0813">Transport</keyword>
<evidence type="ECO:0000313" key="11">
    <source>
        <dbReference type="EMBL" id="KKO02501.1"/>
    </source>
</evidence>
<feature type="transmembrane region" description="Helical" evidence="10">
    <location>
        <begin position="195"/>
        <end position="216"/>
    </location>
</feature>
<organism evidence="11">
    <name type="scientific">marine sediment metagenome</name>
    <dbReference type="NCBI Taxonomy" id="412755"/>
    <lineage>
        <taxon>unclassified sequences</taxon>
        <taxon>metagenomes</taxon>
        <taxon>ecological metagenomes</taxon>
    </lineage>
</organism>
<proteinExistence type="predicted"/>
<feature type="transmembrane region" description="Helical" evidence="10">
    <location>
        <begin position="137"/>
        <end position="158"/>
    </location>
</feature>
<evidence type="ECO:0000256" key="3">
    <source>
        <dbReference type="ARBA" id="ARBA00022449"/>
    </source>
</evidence>
<dbReference type="PIRSF" id="PIRSF006603">
    <property type="entry name" value="DinF"/>
    <property type="match status" value="1"/>
</dbReference>
<keyword evidence="7" id="KW-0406">Ion transport</keyword>
<keyword evidence="8 10" id="KW-0472">Membrane</keyword>
<dbReference type="InterPro" id="IPR048279">
    <property type="entry name" value="MdtK-like"/>
</dbReference>
<comment type="subcellular location">
    <subcellularLocation>
        <location evidence="1">Cell membrane</location>
        <topology evidence="1">Multi-pass membrane protein</topology>
    </subcellularLocation>
</comment>
<evidence type="ECO:0000256" key="1">
    <source>
        <dbReference type="ARBA" id="ARBA00004651"/>
    </source>
</evidence>
<accession>A0A0F9VBG0</accession>
<dbReference type="EMBL" id="LAZR01000030">
    <property type="protein sequence ID" value="KKO02501.1"/>
    <property type="molecule type" value="Genomic_DNA"/>
</dbReference>
<feature type="transmembrane region" description="Helical" evidence="10">
    <location>
        <begin position="21"/>
        <end position="42"/>
    </location>
</feature>
<keyword evidence="5 10" id="KW-0812">Transmembrane</keyword>
<dbReference type="Pfam" id="PF01554">
    <property type="entry name" value="MatE"/>
    <property type="match status" value="2"/>
</dbReference>
<feature type="transmembrane region" description="Helical" evidence="10">
    <location>
        <begin position="347"/>
        <end position="372"/>
    </location>
</feature>
<keyword evidence="6 10" id="KW-1133">Transmembrane helix</keyword>
<dbReference type="PANTHER" id="PTHR43298">
    <property type="entry name" value="MULTIDRUG RESISTANCE PROTEIN NORM-RELATED"/>
    <property type="match status" value="1"/>
</dbReference>
<keyword evidence="3" id="KW-0050">Antiport</keyword>
<feature type="transmembrane region" description="Helical" evidence="10">
    <location>
        <begin position="314"/>
        <end position="335"/>
    </location>
</feature>
<dbReference type="NCBIfam" id="TIGR00797">
    <property type="entry name" value="matE"/>
    <property type="match status" value="1"/>
</dbReference>
<dbReference type="GO" id="GO:0006811">
    <property type="term" value="P:monoatomic ion transport"/>
    <property type="evidence" value="ECO:0007669"/>
    <property type="project" value="UniProtKB-KW"/>
</dbReference>
<comment type="caution">
    <text evidence="11">The sequence shown here is derived from an EMBL/GenBank/DDBJ whole genome shotgun (WGS) entry which is preliminary data.</text>
</comment>
<sequence>MVDGRAKFLSGNLFGHVANMSLLASVGLVAVFLVDFVDMIFISMLGKAELAAAIGYAGAILFFTTSFGIGLGIAAGALVARALGQDDAQLARERTTHALCYGAFFGVIFALCVFLSLDVLVGLVGARGETATLAVHFLQIVVPSVPFLMVGMMGSAILRAHGDARRAMMATIAGGIVNAILDPILIFTFDLGLTGAAWASFVARVVIAYTALMPIVRHYGGIAMPRPAGLWRDLLPVLSIAVPAILTQVATPVGQAYVTRAMAAYGEDAVAGMAIVSRMMPVAFAVIFALSGAVGPIIGQNFGAGDLGRVKRTYAAGVSFAALVIVAISAALFAFRAPLAAMFDAEGITLTLIYLFCGPLSLAFFFNGVLFVSNAAFNNMGHPYYSTVTNWGRNTLGMIPLVWAGSLLFGAPGVLIGQAAAGVVFGTLAWVLARRMIAQGGQRKRAKPEVFARDGRLMSLLHLRR</sequence>
<feature type="transmembrane region" description="Helical" evidence="10">
    <location>
        <begin position="401"/>
        <end position="433"/>
    </location>
</feature>
<evidence type="ECO:0000256" key="5">
    <source>
        <dbReference type="ARBA" id="ARBA00022692"/>
    </source>
</evidence>
<feature type="transmembrane region" description="Helical" evidence="10">
    <location>
        <begin position="282"/>
        <end position="302"/>
    </location>
</feature>
<evidence type="ECO:0000256" key="6">
    <source>
        <dbReference type="ARBA" id="ARBA00022989"/>
    </source>
</evidence>
<feature type="transmembrane region" description="Helical" evidence="10">
    <location>
        <begin position="98"/>
        <end position="117"/>
    </location>
</feature>
<evidence type="ECO:0000256" key="9">
    <source>
        <dbReference type="ARBA" id="ARBA00031636"/>
    </source>
</evidence>
<dbReference type="InterPro" id="IPR002528">
    <property type="entry name" value="MATE_fam"/>
</dbReference>
<evidence type="ECO:0000256" key="4">
    <source>
        <dbReference type="ARBA" id="ARBA00022475"/>
    </source>
</evidence>
<dbReference type="GO" id="GO:0015297">
    <property type="term" value="F:antiporter activity"/>
    <property type="evidence" value="ECO:0007669"/>
    <property type="project" value="UniProtKB-KW"/>
</dbReference>
<dbReference type="InterPro" id="IPR050222">
    <property type="entry name" value="MATE_MdtK"/>
</dbReference>
<dbReference type="GO" id="GO:0042910">
    <property type="term" value="F:xenobiotic transmembrane transporter activity"/>
    <property type="evidence" value="ECO:0007669"/>
    <property type="project" value="InterPro"/>
</dbReference>